<dbReference type="Proteomes" id="UP000530424">
    <property type="component" value="Unassembled WGS sequence"/>
</dbReference>
<keyword evidence="12" id="KW-1185">Reference proteome</keyword>
<comment type="caution">
    <text evidence="11">The sequence shown here is derived from an EMBL/GenBank/DDBJ whole genome shotgun (WGS) entry which is preliminary data.</text>
</comment>
<dbReference type="GO" id="GO:0008270">
    <property type="term" value="F:zinc ion binding"/>
    <property type="evidence" value="ECO:0007669"/>
    <property type="project" value="InterPro"/>
</dbReference>
<dbReference type="SMART" id="SM00631">
    <property type="entry name" value="Zn_pept"/>
    <property type="match status" value="1"/>
</dbReference>
<feature type="chain" id="PRO_5032839112" description="Peptidase M14 domain-containing protein" evidence="9">
    <location>
        <begin position="31"/>
        <end position="975"/>
    </location>
</feature>
<evidence type="ECO:0000256" key="5">
    <source>
        <dbReference type="ARBA" id="ARBA00022833"/>
    </source>
</evidence>
<dbReference type="PROSITE" id="PS52035">
    <property type="entry name" value="PEPTIDASE_M14"/>
    <property type="match status" value="1"/>
</dbReference>
<protein>
    <recommendedName>
        <fullName evidence="10">Peptidase M14 domain-containing protein</fullName>
    </recommendedName>
</protein>
<gene>
    <name evidence="11" type="ORF">HNR19_002977</name>
</gene>
<evidence type="ECO:0000256" key="9">
    <source>
        <dbReference type="SAM" id="SignalP"/>
    </source>
</evidence>
<keyword evidence="3" id="KW-0645">Protease</keyword>
<evidence type="ECO:0000313" key="11">
    <source>
        <dbReference type="EMBL" id="NYJ02279.1"/>
    </source>
</evidence>
<feature type="domain" description="Peptidase M14" evidence="10">
    <location>
        <begin position="97"/>
        <end position="406"/>
    </location>
</feature>
<dbReference type="RefSeq" id="WP_218910270.1">
    <property type="nucleotide sequence ID" value="NZ_JACCFP010000001.1"/>
</dbReference>
<dbReference type="EMBL" id="JACCFP010000001">
    <property type="protein sequence ID" value="NYJ02279.1"/>
    <property type="molecule type" value="Genomic_DNA"/>
</dbReference>
<dbReference type="PANTHER" id="PTHR11705:SF143">
    <property type="entry name" value="SLL0236 PROTEIN"/>
    <property type="match status" value="1"/>
</dbReference>
<evidence type="ECO:0000256" key="8">
    <source>
        <dbReference type="SAM" id="MobiDB-lite"/>
    </source>
</evidence>
<dbReference type="Gene3D" id="3.40.630.10">
    <property type="entry name" value="Zn peptidases"/>
    <property type="match status" value="1"/>
</dbReference>
<evidence type="ECO:0000256" key="4">
    <source>
        <dbReference type="ARBA" id="ARBA00022801"/>
    </source>
</evidence>
<evidence type="ECO:0000256" key="6">
    <source>
        <dbReference type="ARBA" id="ARBA00023049"/>
    </source>
</evidence>
<feature type="signal peptide" evidence="9">
    <location>
        <begin position="1"/>
        <end position="30"/>
    </location>
</feature>
<comment type="cofactor">
    <cofactor evidence="1">
        <name>Zn(2+)</name>
        <dbReference type="ChEBI" id="CHEBI:29105"/>
    </cofactor>
</comment>
<dbReference type="AlphaFoldDB" id="A0A853C4S1"/>
<dbReference type="GO" id="GO:0004181">
    <property type="term" value="F:metallocarboxypeptidase activity"/>
    <property type="evidence" value="ECO:0007669"/>
    <property type="project" value="InterPro"/>
</dbReference>
<dbReference type="GO" id="GO:0005615">
    <property type="term" value="C:extracellular space"/>
    <property type="evidence" value="ECO:0007669"/>
    <property type="project" value="TreeGrafter"/>
</dbReference>
<keyword evidence="4" id="KW-0378">Hydrolase</keyword>
<evidence type="ECO:0000256" key="2">
    <source>
        <dbReference type="ARBA" id="ARBA00005988"/>
    </source>
</evidence>
<proteinExistence type="inferred from homology"/>
<sequence>MNLVPRLSVIAASAALATLTMVGLAPTATAAEDDGRGREADTSATRPLPPDARIDERGVAPELAGPSAALEMPASYPHEPQLTVYQDNPGDASDTGGLLGHDDLAPMLMDLMETSNRLSVQVVGQSTSGRDLYLATVTAPETAAQTAQQTAWRELIKEDPEAAAADEELQAGYKTPIWISANIHGNEWEGTDAAMATIEDLVTAPWNEVSALLREHRIYFSLSLNPDGRTLGTRATAQGLDANRDLITNTTPETLSFIRTAHAIQPLYSADFHGYTRVLQVEPGGPPHGENYEYDLFLPQAYAMALAVEEDVVAAAIPGNTYFNVESGEVVPEVTGPETAHIKIPYRDTPSGWDDYPPIFTAQYAAFFGASTSTVELPKSRPNSNSQTPANAAINVAVAEQTMTSMIDYFNSASDDFLGNQIETFRRGVAGEAKDSLTLEEIEAVPGPDQWKPLWDVADNQDPVVVPRAYVIPVGDAQRSQSDARRLVEQLLLHDIEVGTLDAAATIAGKSYPAGSYVVDMHQPLRGLANSLLDLGTDISDKVPSMYDISAWSYSYLWGATVDKAGLTEEGSLPATTPVTAPKPAGPVPAHGKHLTFDLAGVADYQALNQLLEAGVEVAMPTDGSAIVGPDDRGELAAVASELDIEVEAASAADLAALTAEETRFLSDLTVAYVGNQDDRLSLTELGFDDLVAVNAASVNADPTLVTGADILWIGGAFSVDQTARDAIQAWVDAGHSIVGRTHRAFEVAASYGLVSGTVVPGNGAGNGIVAVDTPADSILAPYAQDHSFIYPAYWFTDLGASTTAAQTYDAEDPFLAGHWRAGDAGTDGPASAAGKASVVVGEAESGAKAVVFGTSVFFRTHPKGGLSQAARALFWAGPEGDVVKVPSTTTLKARKVAPRKVRLTVKVTVPGVSGDFRVVVTDKGEVLRRITVPESGVASVTVKLPRGTHRLKASLPAGDQYLGSTSEVAVVRIR</sequence>
<accession>A0A853C4S1</accession>
<keyword evidence="5" id="KW-0862">Zinc</keyword>
<keyword evidence="6" id="KW-0482">Metalloprotease</keyword>
<evidence type="ECO:0000256" key="3">
    <source>
        <dbReference type="ARBA" id="ARBA00022670"/>
    </source>
</evidence>
<keyword evidence="9" id="KW-0732">Signal</keyword>
<feature type="region of interest" description="Disordered" evidence="8">
    <location>
        <begin position="30"/>
        <end position="59"/>
    </location>
</feature>
<reference evidence="11 12" key="1">
    <citation type="submission" date="2020-07" db="EMBL/GenBank/DDBJ databases">
        <title>Sequencing the genomes of 1000 actinobacteria strains.</title>
        <authorList>
            <person name="Klenk H.-P."/>
        </authorList>
    </citation>
    <scope>NUCLEOTIDE SEQUENCE [LARGE SCALE GENOMIC DNA]</scope>
    <source>
        <strain evidence="11 12">DSM 103833</strain>
    </source>
</reference>
<dbReference type="InterPro" id="IPR000834">
    <property type="entry name" value="Peptidase_M14"/>
</dbReference>
<evidence type="ECO:0000256" key="1">
    <source>
        <dbReference type="ARBA" id="ARBA00001947"/>
    </source>
</evidence>
<comment type="similarity">
    <text evidence="2 7">Belongs to the peptidase M14 family.</text>
</comment>
<name>A0A853C4S1_9ACTN</name>
<evidence type="ECO:0000313" key="12">
    <source>
        <dbReference type="Proteomes" id="UP000530424"/>
    </source>
</evidence>
<dbReference type="GO" id="GO:0006508">
    <property type="term" value="P:proteolysis"/>
    <property type="evidence" value="ECO:0007669"/>
    <property type="project" value="UniProtKB-KW"/>
</dbReference>
<evidence type="ECO:0000256" key="7">
    <source>
        <dbReference type="PROSITE-ProRule" id="PRU01379"/>
    </source>
</evidence>
<evidence type="ECO:0000259" key="10">
    <source>
        <dbReference type="PROSITE" id="PS52035"/>
    </source>
</evidence>
<organism evidence="11 12">
    <name type="scientific">Nocardioides thalensis</name>
    <dbReference type="NCBI Taxonomy" id="1914755"/>
    <lineage>
        <taxon>Bacteria</taxon>
        <taxon>Bacillati</taxon>
        <taxon>Actinomycetota</taxon>
        <taxon>Actinomycetes</taxon>
        <taxon>Propionibacteriales</taxon>
        <taxon>Nocardioidaceae</taxon>
        <taxon>Nocardioides</taxon>
    </lineage>
</organism>
<dbReference type="SUPFAM" id="SSF53187">
    <property type="entry name" value="Zn-dependent exopeptidases"/>
    <property type="match status" value="1"/>
</dbReference>
<comment type="caution">
    <text evidence="7">Lacks conserved residue(s) required for the propagation of feature annotation.</text>
</comment>
<dbReference type="PANTHER" id="PTHR11705">
    <property type="entry name" value="PROTEASE FAMILY M14 CARBOXYPEPTIDASE A,B"/>
    <property type="match status" value="1"/>
</dbReference>
<dbReference type="Pfam" id="PF00246">
    <property type="entry name" value="Peptidase_M14"/>
    <property type="match status" value="1"/>
</dbReference>